<reference evidence="2" key="1">
    <citation type="submission" date="2020-10" db="EMBL/GenBank/DDBJ databases">
        <authorList>
            <person name="Gilroy R."/>
        </authorList>
    </citation>
    <scope>NUCLEOTIDE SEQUENCE</scope>
    <source>
        <strain evidence="2">C6-149</strain>
    </source>
</reference>
<evidence type="ECO:0000313" key="2">
    <source>
        <dbReference type="EMBL" id="MBO8441093.1"/>
    </source>
</evidence>
<dbReference type="AlphaFoldDB" id="A0A9D9H8Y8"/>
<evidence type="ECO:0000313" key="3">
    <source>
        <dbReference type="Proteomes" id="UP000823614"/>
    </source>
</evidence>
<dbReference type="InterPro" id="IPR018580">
    <property type="entry name" value="Uncharacterised_YfhO"/>
</dbReference>
<comment type="caution">
    <text evidence="2">The sequence shown here is derived from an EMBL/GenBank/DDBJ whole genome shotgun (WGS) entry which is preliminary data.</text>
</comment>
<feature type="transmembrane region" description="Helical" evidence="1">
    <location>
        <begin position="450"/>
        <end position="469"/>
    </location>
</feature>
<feature type="transmembrane region" description="Helical" evidence="1">
    <location>
        <begin position="400"/>
        <end position="419"/>
    </location>
</feature>
<gene>
    <name evidence="2" type="ORF">IAA89_01385</name>
</gene>
<feature type="transmembrane region" description="Helical" evidence="1">
    <location>
        <begin position="310"/>
        <end position="328"/>
    </location>
</feature>
<keyword evidence="1" id="KW-1133">Transmembrane helix</keyword>
<sequence length="883" mass="100290">MKRIEKKKYWNGYLLSFFLPILFLGIIMVLTHVYPFGNNTVVVNDMKNQYLSLMTYFRNNITHPRNFLYSYQLGLGGNFFAAFAYYLSNPFNLLACLFPPSAIPLFFMLNTLINVGWLGLTTYTLLNKSIYLNKNGSNGQYKIFWCLLLSLSFTFSAFITNYQLCVMWINAVVLFPLVLLGMDRILYNSHKSTWLYWASLAGLFLINWYIGIIVAFFLFILMVFWTISMIIQRNFIDLLKKGIKVGLLTALSIGIGAVMLLPSYLAQRGVNQQGFKFTFNPVYQPHTLFHALLTGNSSDFANPMIFPQEPLIFCGLFTVVLVILFFMNKQIHLSEKLLSLVLLIFLGCSTYFMGFYMIWHAFTMPNGFPQRESFGMSLLLICIAYKAIGVFAQPKAGIKVGIACGIVLLITLMTAKAGAKFSLSEMIEIIGSLLLVVISALLVSHHSNQWMGYGILGLIVLVNMGIYNYQIDKVHFSRMPSQAYSYVVSRYTRAIHQLKKQDSSFYRVGSNAELTPNDPFTYNYNGVQAYISQQPTSMTDYISALGYYQKHSWYRWNTFNNGSTAAVNDLLGIKYYLLASPQVLKDTQKVKSMPTWNRELNTPGIKLKDELPEIEIYQNKMAFPLVFNVSKKTLSDIYQYNPQSNPFDYFNWVLASIEGKQNWIYSKQNVYSVKSESQNDISYHVRASASGNVYLYLAHPQATPLYAPAPTSFIVNGTNKGEYGGRNAYGENGVLYIGKFHKGEGINITLKNGKLLNQPLQLFVAIESPQRLQQLHQYAVNPNISDIKVDGDWITFKTSSKFKGGYLGLSIPFDPNWSVRIDHQKDHVVKILGDLSGIKVPQGAHQVRLKYNVSGLKIGMIISIISLIILSGYEITKRKLKRK</sequence>
<feature type="transmembrane region" description="Helical" evidence="1">
    <location>
        <begin position="194"/>
        <end position="224"/>
    </location>
</feature>
<feature type="transmembrane region" description="Helical" evidence="1">
    <location>
        <begin position="245"/>
        <end position="265"/>
    </location>
</feature>
<keyword evidence="1" id="KW-0472">Membrane</keyword>
<accession>A0A9D9H8Y8</accession>
<dbReference type="PANTHER" id="PTHR38454:SF1">
    <property type="entry name" value="INTEGRAL MEMBRANE PROTEIN"/>
    <property type="match status" value="1"/>
</dbReference>
<dbReference type="PANTHER" id="PTHR38454">
    <property type="entry name" value="INTEGRAL MEMBRANE PROTEIN-RELATED"/>
    <property type="match status" value="1"/>
</dbReference>
<keyword evidence="1" id="KW-0812">Transmembrane</keyword>
<feature type="transmembrane region" description="Helical" evidence="1">
    <location>
        <begin position="94"/>
        <end position="120"/>
    </location>
</feature>
<name>A0A9D9H8Y8_9LACO</name>
<protein>
    <submittedName>
        <fullName evidence="2">YfhO family protein</fullName>
    </submittedName>
</protein>
<reference evidence="2" key="2">
    <citation type="journal article" date="2021" name="PeerJ">
        <title>Extensive microbial diversity within the chicken gut microbiome revealed by metagenomics and culture.</title>
        <authorList>
            <person name="Gilroy R."/>
            <person name="Ravi A."/>
            <person name="Getino M."/>
            <person name="Pursley I."/>
            <person name="Horton D.L."/>
            <person name="Alikhan N.F."/>
            <person name="Baker D."/>
            <person name="Gharbi K."/>
            <person name="Hall N."/>
            <person name="Watson M."/>
            <person name="Adriaenssens E.M."/>
            <person name="Foster-Nyarko E."/>
            <person name="Jarju S."/>
            <person name="Secka A."/>
            <person name="Antonio M."/>
            <person name="Oren A."/>
            <person name="Chaudhuri R.R."/>
            <person name="La Ragione R."/>
            <person name="Hildebrand F."/>
            <person name="Pallen M.J."/>
        </authorList>
    </citation>
    <scope>NUCLEOTIDE SEQUENCE</scope>
    <source>
        <strain evidence="2">C6-149</strain>
    </source>
</reference>
<organism evidence="2 3">
    <name type="scientific">Candidatus Gallilactobacillus intestinavium</name>
    <dbReference type="NCBI Taxonomy" id="2840838"/>
    <lineage>
        <taxon>Bacteria</taxon>
        <taxon>Bacillati</taxon>
        <taxon>Bacillota</taxon>
        <taxon>Bacilli</taxon>
        <taxon>Lactobacillales</taxon>
        <taxon>Lactobacillaceae</taxon>
        <taxon>Lactobacillaceae incertae sedis</taxon>
        <taxon>Candidatus Gallilactobacillus</taxon>
    </lineage>
</organism>
<feature type="transmembrane region" description="Helical" evidence="1">
    <location>
        <begin position="855"/>
        <end position="873"/>
    </location>
</feature>
<feature type="transmembrane region" description="Helical" evidence="1">
    <location>
        <begin position="425"/>
        <end position="443"/>
    </location>
</feature>
<proteinExistence type="predicted"/>
<dbReference type="Proteomes" id="UP000823614">
    <property type="component" value="Unassembled WGS sequence"/>
</dbReference>
<evidence type="ECO:0000256" key="1">
    <source>
        <dbReference type="SAM" id="Phobius"/>
    </source>
</evidence>
<feature type="transmembrane region" description="Helical" evidence="1">
    <location>
        <begin position="165"/>
        <end position="182"/>
    </location>
</feature>
<feature type="transmembrane region" description="Helical" evidence="1">
    <location>
        <begin position="12"/>
        <end position="34"/>
    </location>
</feature>
<feature type="transmembrane region" description="Helical" evidence="1">
    <location>
        <begin position="340"/>
        <end position="362"/>
    </location>
</feature>
<dbReference type="EMBL" id="JADIMP010000026">
    <property type="protein sequence ID" value="MBO8441093.1"/>
    <property type="molecule type" value="Genomic_DNA"/>
</dbReference>
<feature type="transmembrane region" description="Helical" evidence="1">
    <location>
        <begin position="140"/>
        <end position="158"/>
    </location>
</feature>
<feature type="transmembrane region" description="Helical" evidence="1">
    <location>
        <begin position="374"/>
        <end position="393"/>
    </location>
</feature>
<dbReference type="Pfam" id="PF09586">
    <property type="entry name" value="YfhO"/>
    <property type="match status" value="1"/>
</dbReference>
<feature type="transmembrane region" description="Helical" evidence="1">
    <location>
        <begin position="68"/>
        <end position="87"/>
    </location>
</feature>